<dbReference type="AlphaFoldDB" id="A0A1M2VW66"/>
<reference evidence="1 2" key="1">
    <citation type="submission" date="2016-10" db="EMBL/GenBank/DDBJ databases">
        <title>Genome sequence of the basidiomycete white-rot fungus Trametes pubescens.</title>
        <authorList>
            <person name="Makela M.R."/>
            <person name="Granchi Z."/>
            <person name="Peng M."/>
            <person name="De Vries R.P."/>
            <person name="Grigoriev I."/>
            <person name="Riley R."/>
            <person name="Hilden K."/>
        </authorList>
    </citation>
    <scope>NUCLEOTIDE SEQUENCE [LARGE SCALE GENOMIC DNA]</scope>
    <source>
        <strain evidence="1 2">FBCC735</strain>
    </source>
</reference>
<keyword evidence="2" id="KW-1185">Reference proteome</keyword>
<evidence type="ECO:0000313" key="1">
    <source>
        <dbReference type="EMBL" id="OJT11841.1"/>
    </source>
</evidence>
<dbReference type="Proteomes" id="UP000184267">
    <property type="component" value="Unassembled WGS sequence"/>
</dbReference>
<name>A0A1M2VW66_TRAPU</name>
<proteinExistence type="predicted"/>
<gene>
    <name evidence="1" type="ORF">TRAPUB_11636</name>
</gene>
<dbReference type="EMBL" id="MNAD01000569">
    <property type="protein sequence ID" value="OJT11841.1"/>
    <property type="molecule type" value="Genomic_DNA"/>
</dbReference>
<evidence type="ECO:0000313" key="2">
    <source>
        <dbReference type="Proteomes" id="UP000184267"/>
    </source>
</evidence>
<protein>
    <submittedName>
        <fullName evidence="1">Uncharacterized protein</fullName>
    </submittedName>
</protein>
<accession>A0A1M2VW66</accession>
<sequence>MPIPPRDAQPSDPLRFDGHHKLSKVTLADEPHTLSKLLPRLYFPIQNTSILLTVMVHTNDSNAQDTILDVLPSGGDGLPVLKQATALQVQDTMESGPLIAGMNEGGLGLCLFLHALDGPK</sequence>
<organism evidence="1 2">
    <name type="scientific">Trametes pubescens</name>
    <name type="common">White-rot fungus</name>
    <dbReference type="NCBI Taxonomy" id="154538"/>
    <lineage>
        <taxon>Eukaryota</taxon>
        <taxon>Fungi</taxon>
        <taxon>Dikarya</taxon>
        <taxon>Basidiomycota</taxon>
        <taxon>Agaricomycotina</taxon>
        <taxon>Agaricomycetes</taxon>
        <taxon>Polyporales</taxon>
        <taxon>Polyporaceae</taxon>
        <taxon>Trametes</taxon>
    </lineage>
</organism>
<comment type="caution">
    <text evidence="1">The sequence shown here is derived from an EMBL/GenBank/DDBJ whole genome shotgun (WGS) entry which is preliminary data.</text>
</comment>